<dbReference type="Pfam" id="PF00335">
    <property type="entry name" value="Tetraspanin"/>
    <property type="match status" value="1"/>
</dbReference>
<name>A0A836F683_9HYME</name>
<gene>
    <name evidence="8" type="primary">Cd63_1</name>
    <name evidence="8" type="ORF">G6Z76_0000904</name>
</gene>
<comment type="caution">
    <text evidence="7">Lacks conserved residue(s) required for the propagation of feature annotation.</text>
</comment>
<feature type="disulfide bond" evidence="6">
    <location>
        <begin position="65"/>
        <end position="106"/>
    </location>
</feature>
<dbReference type="GO" id="GO:0005886">
    <property type="term" value="C:plasma membrane"/>
    <property type="evidence" value="ECO:0007669"/>
    <property type="project" value="TreeGrafter"/>
</dbReference>
<feature type="non-terminal residue" evidence="8">
    <location>
        <position position="1"/>
    </location>
</feature>
<organism evidence="8 9">
    <name type="scientific">Acromyrmex charruanus</name>
    <dbReference type="NCBI Taxonomy" id="2715315"/>
    <lineage>
        <taxon>Eukaryota</taxon>
        <taxon>Metazoa</taxon>
        <taxon>Ecdysozoa</taxon>
        <taxon>Arthropoda</taxon>
        <taxon>Hexapoda</taxon>
        <taxon>Insecta</taxon>
        <taxon>Pterygota</taxon>
        <taxon>Neoptera</taxon>
        <taxon>Endopterygota</taxon>
        <taxon>Hymenoptera</taxon>
        <taxon>Apocrita</taxon>
        <taxon>Aculeata</taxon>
        <taxon>Formicoidea</taxon>
        <taxon>Formicidae</taxon>
        <taxon>Myrmicinae</taxon>
        <taxon>Acromyrmex</taxon>
    </lineage>
</organism>
<evidence type="ECO:0000256" key="6">
    <source>
        <dbReference type="PIRSR" id="PIRSR002419-1"/>
    </source>
</evidence>
<sequence>MVVTFACLLLTILIIQVAISIYVFVVVKNSGEIDFENIYRTNLFMKYDNQEEKNFVNTIQDGLQCCGIHNPQDFPTLLHGTPIPGSCCGKVASDTCDPTESYRTGCVEALEDFFNSALTVLGGVALGIAATELQCCGIHNPQDFPTLLHGTPIPGSCCGKVASDTCDPTESYRTGCVEALEDFFNSALTVLGGVALGIAATELIGIIFALCLANSIKNTERRGYSV</sequence>
<keyword evidence="4 7" id="KW-1133">Transmembrane helix</keyword>
<dbReference type="Proteomes" id="UP000669903">
    <property type="component" value="Unassembled WGS sequence"/>
</dbReference>
<evidence type="ECO:0000256" key="5">
    <source>
        <dbReference type="ARBA" id="ARBA00023136"/>
    </source>
</evidence>
<dbReference type="AlphaFoldDB" id="A0A836F683"/>
<keyword evidence="3 7" id="KW-0812">Transmembrane</keyword>
<reference evidence="8" key="1">
    <citation type="submission" date="2020-03" db="EMBL/GenBank/DDBJ databases">
        <title>Relaxed selection underlies rapid genomic changes in the transitions from sociality to social parasitism in ants.</title>
        <authorList>
            <person name="Bi X."/>
        </authorList>
    </citation>
    <scope>NUCLEOTIDE SEQUENCE</scope>
    <source>
        <strain evidence="8">BGI-DK2014a</strain>
        <tissue evidence="8">Whole body</tissue>
    </source>
</reference>
<evidence type="ECO:0000313" key="9">
    <source>
        <dbReference type="Proteomes" id="UP000669903"/>
    </source>
</evidence>
<feature type="non-terminal residue" evidence="8">
    <location>
        <position position="226"/>
    </location>
</feature>
<feature type="transmembrane region" description="Helical" evidence="7">
    <location>
        <begin position="190"/>
        <end position="213"/>
    </location>
</feature>
<evidence type="ECO:0000256" key="7">
    <source>
        <dbReference type="RuleBase" id="RU361218"/>
    </source>
</evidence>
<dbReference type="CDD" id="cd03127">
    <property type="entry name" value="tetraspanin_LEL"/>
    <property type="match status" value="2"/>
</dbReference>
<comment type="subcellular location">
    <subcellularLocation>
        <location evidence="1 7">Membrane</location>
        <topology evidence="1 7">Multi-pass membrane protein</topology>
    </subcellularLocation>
</comment>
<comment type="caution">
    <text evidence="8">The sequence shown here is derived from an EMBL/GenBank/DDBJ whole genome shotgun (WGS) entry which is preliminary data.</text>
</comment>
<evidence type="ECO:0000256" key="2">
    <source>
        <dbReference type="ARBA" id="ARBA00006840"/>
    </source>
</evidence>
<dbReference type="PANTHER" id="PTHR19282:SF521">
    <property type="entry name" value="IP01817P-RELATED"/>
    <property type="match status" value="1"/>
</dbReference>
<proteinExistence type="inferred from homology"/>
<evidence type="ECO:0000313" key="8">
    <source>
        <dbReference type="EMBL" id="KAG5339014.1"/>
    </source>
</evidence>
<comment type="similarity">
    <text evidence="2 7">Belongs to the tetraspanin (TM4SF) family.</text>
</comment>
<accession>A0A836F683</accession>
<keyword evidence="5 7" id="KW-0472">Membrane</keyword>
<evidence type="ECO:0000256" key="3">
    <source>
        <dbReference type="ARBA" id="ARBA00022692"/>
    </source>
</evidence>
<dbReference type="PANTHER" id="PTHR19282">
    <property type="entry name" value="TETRASPANIN"/>
    <property type="match status" value="1"/>
</dbReference>
<feature type="disulfide bond" evidence="6">
    <location>
        <begin position="66"/>
        <end position="87"/>
    </location>
</feature>
<dbReference type="InterPro" id="IPR000301">
    <property type="entry name" value="Tetraspanin_animals"/>
</dbReference>
<evidence type="ECO:0000256" key="4">
    <source>
        <dbReference type="ARBA" id="ARBA00022989"/>
    </source>
</evidence>
<dbReference type="InterPro" id="IPR018499">
    <property type="entry name" value="Tetraspanin/Peripherin"/>
</dbReference>
<dbReference type="EMBL" id="JAANIC010003549">
    <property type="protein sequence ID" value="KAG5339014.1"/>
    <property type="molecule type" value="Genomic_DNA"/>
</dbReference>
<protein>
    <recommendedName>
        <fullName evidence="7">Tetraspanin</fullName>
    </recommendedName>
</protein>
<dbReference type="SUPFAM" id="SSF48652">
    <property type="entry name" value="Tetraspanin"/>
    <property type="match status" value="2"/>
</dbReference>
<keyword evidence="9" id="KW-1185">Reference proteome</keyword>
<dbReference type="InterPro" id="IPR008952">
    <property type="entry name" value="Tetraspanin_EC2_sf"/>
</dbReference>
<dbReference type="Gene3D" id="1.10.1450.10">
    <property type="entry name" value="Tetraspanin"/>
    <property type="match status" value="2"/>
</dbReference>
<dbReference type="PIRSF" id="PIRSF002419">
    <property type="entry name" value="Tetraspanin"/>
    <property type="match status" value="1"/>
</dbReference>
<keyword evidence="6" id="KW-1015">Disulfide bond</keyword>
<evidence type="ECO:0000256" key="1">
    <source>
        <dbReference type="ARBA" id="ARBA00004141"/>
    </source>
</evidence>